<sequence length="101" mass="12154">MLFQVIDVLKNINYDKQETIENLYWLECLSLGLLVGLFLLSLVCYFDLGFDGFLHGDTFYFYVIISIITCMIGNYSAKIHYEWYLYWVKESNSRRYKYKLN</sequence>
<feature type="transmembrane region" description="Helical" evidence="1">
    <location>
        <begin position="58"/>
        <end position="77"/>
    </location>
</feature>
<protein>
    <submittedName>
        <fullName evidence="2">Uncharacterized protein</fullName>
    </submittedName>
</protein>
<keyword evidence="1" id="KW-0812">Transmembrane</keyword>
<dbReference type="AlphaFoldDB" id="A0A6C0IRU2"/>
<keyword evidence="1" id="KW-0472">Membrane</keyword>
<feature type="transmembrane region" description="Helical" evidence="1">
    <location>
        <begin position="23"/>
        <end position="46"/>
    </location>
</feature>
<reference evidence="2" key="1">
    <citation type="journal article" date="2020" name="Nature">
        <title>Giant virus diversity and host interactions through global metagenomics.</title>
        <authorList>
            <person name="Schulz F."/>
            <person name="Roux S."/>
            <person name="Paez-Espino D."/>
            <person name="Jungbluth S."/>
            <person name="Walsh D.A."/>
            <person name="Denef V.J."/>
            <person name="McMahon K.D."/>
            <person name="Konstantinidis K.T."/>
            <person name="Eloe-Fadrosh E.A."/>
            <person name="Kyrpides N.C."/>
            <person name="Woyke T."/>
        </authorList>
    </citation>
    <scope>NUCLEOTIDE SEQUENCE</scope>
    <source>
        <strain evidence="2">GVMAG-M-3300024261-37</strain>
    </source>
</reference>
<evidence type="ECO:0000256" key="1">
    <source>
        <dbReference type="SAM" id="Phobius"/>
    </source>
</evidence>
<name>A0A6C0IRU2_9ZZZZ</name>
<proteinExistence type="predicted"/>
<keyword evidence="1" id="KW-1133">Transmembrane helix</keyword>
<dbReference type="EMBL" id="MN740234">
    <property type="protein sequence ID" value="QHT95136.1"/>
    <property type="molecule type" value="Genomic_DNA"/>
</dbReference>
<organism evidence="2">
    <name type="scientific">viral metagenome</name>
    <dbReference type="NCBI Taxonomy" id="1070528"/>
    <lineage>
        <taxon>unclassified sequences</taxon>
        <taxon>metagenomes</taxon>
        <taxon>organismal metagenomes</taxon>
    </lineage>
</organism>
<evidence type="ECO:0000313" key="2">
    <source>
        <dbReference type="EMBL" id="QHT95136.1"/>
    </source>
</evidence>
<accession>A0A6C0IRU2</accession>